<evidence type="ECO:0000256" key="1">
    <source>
        <dbReference type="SAM" id="MobiDB-lite"/>
    </source>
</evidence>
<keyword evidence="2" id="KW-0732">Signal</keyword>
<evidence type="ECO:0008006" key="5">
    <source>
        <dbReference type="Google" id="ProtNLM"/>
    </source>
</evidence>
<organism evidence="3 4">
    <name type="scientific">Microcella humidisoli</name>
    <dbReference type="NCBI Taxonomy" id="2963406"/>
    <lineage>
        <taxon>Bacteria</taxon>
        <taxon>Bacillati</taxon>
        <taxon>Actinomycetota</taxon>
        <taxon>Actinomycetes</taxon>
        <taxon>Micrococcales</taxon>
        <taxon>Microbacteriaceae</taxon>
        <taxon>Microcella</taxon>
    </lineage>
</organism>
<name>A0ABY5FX31_9MICO</name>
<evidence type="ECO:0000313" key="4">
    <source>
        <dbReference type="Proteomes" id="UP001060039"/>
    </source>
</evidence>
<protein>
    <recommendedName>
        <fullName evidence="5">Lipoprotein</fullName>
    </recommendedName>
</protein>
<dbReference type="Proteomes" id="UP001060039">
    <property type="component" value="Chromosome"/>
</dbReference>
<sequence length="191" mass="19405">MRRTLLVPAALIVALAAGCAPTPVTAPTATPSETAAPSSTPTPTAEPIALPDCDTIYSDAVVASLTGEGRSPLGDVSGPGMGGWGTADDNIEAILSAIPERVSCTWVLPATESGSTTSIARLDEATRTTLIDAFTAAGYVVDGTLFEIEVDSEIGSYNETHILADGFWVGSYFSGGDSATLTGDALAQLLP</sequence>
<dbReference type="EMBL" id="CP101497">
    <property type="protein sequence ID" value="UTT62689.1"/>
    <property type="molecule type" value="Genomic_DNA"/>
</dbReference>
<evidence type="ECO:0000256" key="2">
    <source>
        <dbReference type="SAM" id="SignalP"/>
    </source>
</evidence>
<feature type="chain" id="PRO_5045425594" description="Lipoprotein" evidence="2">
    <location>
        <begin position="27"/>
        <end position="191"/>
    </location>
</feature>
<accession>A0ABY5FX31</accession>
<feature type="signal peptide" evidence="2">
    <location>
        <begin position="1"/>
        <end position="26"/>
    </location>
</feature>
<feature type="region of interest" description="Disordered" evidence="1">
    <location>
        <begin position="23"/>
        <end position="48"/>
    </location>
</feature>
<evidence type="ECO:0000313" key="3">
    <source>
        <dbReference type="EMBL" id="UTT62689.1"/>
    </source>
</evidence>
<proteinExistence type="predicted"/>
<keyword evidence="4" id="KW-1185">Reference proteome</keyword>
<dbReference type="PROSITE" id="PS51257">
    <property type="entry name" value="PROKAR_LIPOPROTEIN"/>
    <property type="match status" value="1"/>
</dbReference>
<reference evidence="3" key="1">
    <citation type="submission" date="2022-07" db="EMBL/GenBank/DDBJ databases">
        <title>Taxonomic analysis of Microcella humidisoli nov. sp., isolated from riverside soil.</title>
        <authorList>
            <person name="Molina K.M."/>
            <person name="Kim S.B."/>
        </authorList>
    </citation>
    <scope>NUCLEOTIDE SEQUENCE</scope>
    <source>
        <strain evidence="3">MMS21-STM10</strain>
    </source>
</reference>
<gene>
    <name evidence="3" type="ORF">NNL39_00785</name>
</gene>
<feature type="compositionally biased region" description="Low complexity" evidence="1">
    <location>
        <begin position="23"/>
        <end position="47"/>
    </location>
</feature>
<dbReference type="RefSeq" id="WP_255159820.1">
    <property type="nucleotide sequence ID" value="NZ_CP101497.1"/>
</dbReference>